<keyword evidence="3" id="KW-0813">Transport</keyword>
<dbReference type="PANTHER" id="PTHR21716:SF53">
    <property type="entry name" value="PERMEASE PERM-RELATED"/>
    <property type="match status" value="1"/>
</dbReference>
<feature type="transmembrane region" description="Helical" evidence="9">
    <location>
        <begin position="12"/>
        <end position="32"/>
    </location>
</feature>
<comment type="subcellular location">
    <subcellularLocation>
        <location evidence="1">Cell membrane</location>
        <topology evidence="1">Multi-pass membrane protein</topology>
    </subcellularLocation>
</comment>
<dbReference type="Proteomes" id="UP001155241">
    <property type="component" value="Unassembled WGS sequence"/>
</dbReference>
<feature type="transmembrane region" description="Helical" evidence="9">
    <location>
        <begin position="68"/>
        <end position="90"/>
    </location>
</feature>
<keyword evidence="4" id="KW-1003">Cell membrane</keyword>
<feature type="transmembrane region" description="Helical" evidence="9">
    <location>
        <begin position="318"/>
        <end position="335"/>
    </location>
</feature>
<evidence type="ECO:0000256" key="6">
    <source>
        <dbReference type="ARBA" id="ARBA00022989"/>
    </source>
</evidence>
<evidence type="ECO:0000313" key="10">
    <source>
        <dbReference type="EMBL" id="MCO6045106.1"/>
    </source>
</evidence>
<dbReference type="RefSeq" id="WP_252853217.1">
    <property type="nucleotide sequence ID" value="NZ_JAMXLR010000051.1"/>
</dbReference>
<organism evidence="10 11">
    <name type="scientific">Aeoliella straminimaris</name>
    <dbReference type="NCBI Taxonomy" id="2954799"/>
    <lineage>
        <taxon>Bacteria</taxon>
        <taxon>Pseudomonadati</taxon>
        <taxon>Planctomycetota</taxon>
        <taxon>Planctomycetia</taxon>
        <taxon>Pirellulales</taxon>
        <taxon>Lacipirellulaceae</taxon>
        <taxon>Aeoliella</taxon>
    </lineage>
</organism>
<gene>
    <name evidence="10" type="ORF">NG895_14440</name>
</gene>
<evidence type="ECO:0000256" key="1">
    <source>
        <dbReference type="ARBA" id="ARBA00004651"/>
    </source>
</evidence>
<keyword evidence="6 9" id="KW-1133">Transmembrane helix</keyword>
<name>A0A9X2FHN2_9BACT</name>
<evidence type="ECO:0000256" key="5">
    <source>
        <dbReference type="ARBA" id="ARBA00022692"/>
    </source>
</evidence>
<feature type="transmembrane region" description="Helical" evidence="9">
    <location>
        <begin position="38"/>
        <end position="56"/>
    </location>
</feature>
<dbReference type="EMBL" id="JAMXLR010000051">
    <property type="protein sequence ID" value="MCO6045106.1"/>
    <property type="molecule type" value="Genomic_DNA"/>
</dbReference>
<evidence type="ECO:0000256" key="2">
    <source>
        <dbReference type="ARBA" id="ARBA00009773"/>
    </source>
</evidence>
<feature type="transmembrane region" description="Helical" evidence="9">
    <location>
        <begin position="282"/>
        <end position="312"/>
    </location>
</feature>
<feature type="transmembrane region" description="Helical" evidence="9">
    <location>
        <begin position="385"/>
        <end position="406"/>
    </location>
</feature>
<evidence type="ECO:0000256" key="4">
    <source>
        <dbReference type="ARBA" id="ARBA00022475"/>
    </source>
</evidence>
<comment type="similarity">
    <text evidence="2">Belongs to the autoinducer-2 exporter (AI-2E) (TC 2.A.86) family.</text>
</comment>
<dbReference type="AlphaFoldDB" id="A0A9X2FHN2"/>
<evidence type="ECO:0000313" key="11">
    <source>
        <dbReference type="Proteomes" id="UP001155241"/>
    </source>
</evidence>
<keyword evidence="11" id="KW-1185">Reference proteome</keyword>
<evidence type="ECO:0000256" key="7">
    <source>
        <dbReference type="ARBA" id="ARBA00023136"/>
    </source>
</evidence>
<comment type="caution">
    <text evidence="10">The sequence shown here is derived from an EMBL/GenBank/DDBJ whole genome shotgun (WGS) entry which is preliminary data.</text>
</comment>
<sequence length="453" mass="48874">MDITQLQRDSQIRTTALVILTFIAVAVALYFLRPVLMPFVLALFIASGISPVLNMVQKRLGSTRPFAIFLTFAVSLGLTIVICVVIAQSINQLRDAQRPFREGFTLMLVRIESLADPFLPEPSEREDSTPKPDEAAGPAGQAPAENATNKTAPEVEPPADTLGDRATGTVAPPPTSEQEFDQDAAALEQQQATPTSSSAGMPASDESNEKNHRLIPFIVSRMNSVILVGVNELLAVLSSGLLVMIFLFFMLLGGSQVQLPENNIWRDVDAHVRKYIVAKTGISLVTGFVFGAVLWMFGVPLAFVLGMLAFLLNFIPNLGPIIASILPVPLVWVLVEATWAGEEGAHMGLVKAIVVITLAAVVQFLSGNVFEPKIMGNQFHLHPIAILLSLMFWYMIWGMVGAFLAVPITSASKIIFAELDSTRLAADLLEGNLSILAKRNQSTDAPPPGPVQA</sequence>
<accession>A0A9X2FHN2</accession>
<dbReference type="GO" id="GO:0055085">
    <property type="term" value="P:transmembrane transport"/>
    <property type="evidence" value="ECO:0007669"/>
    <property type="project" value="TreeGrafter"/>
</dbReference>
<proteinExistence type="inferred from homology"/>
<feature type="compositionally biased region" description="Low complexity" evidence="8">
    <location>
        <begin position="135"/>
        <end position="147"/>
    </location>
</feature>
<feature type="transmembrane region" description="Helical" evidence="9">
    <location>
        <begin position="233"/>
        <end position="252"/>
    </location>
</feature>
<dbReference type="InterPro" id="IPR002549">
    <property type="entry name" value="AI-2E-like"/>
</dbReference>
<feature type="region of interest" description="Disordered" evidence="8">
    <location>
        <begin position="118"/>
        <end position="208"/>
    </location>
</feature>
<protein>
    <submittedName>
        <fullName evidence="10">AI-2E family transporter</fullName>
    </submittedName>
</protein>
<reference evidence="10" key="1">
    <citation type="submission" date="2022-06" db="EMBL/GenBank/DDBJ databases">
        <title>Aeoliella straminimaris, a novel planctomycete from sediments.</title>
        <authorList>
            <person name="Vitorino I.R."/>
            <person name="Lage O.M."/>
        </authorList>
    </citation>
    <scope>NUCLEOTIDE SEQUENCE</scope>
    <source>
        <strain evidence="10">ICT_H6.2</strain>
    </source>
</reference>
<feature type="compositionally biased region" description="Basic and acidic residues" evidence="8">
    <location>
        <begin position="122"/>
        <end position="134"/>
    </location>
</feature>
<evidence type="ECO:0000256" key="9">
    <source>
        <dbReference type="SAM" id="Phobius"/>
    </source>
</evidence>
<keyword evidence="5 9" id="KW-0812">Transmembrane</keyword>
<evidence type="ECO:0000256" key="8">
    <source>
        <dbReference type="SAM" id="MobiDB-lite"/>
    </source>
</evidence>
<dbReference type="PANTHER" id="PTHR21716">
    <property type="entry name" value="TRANSMEMBRANE PROTEIN"/>
    <property type="match status" value="1"/>
</dbReference>
<keyword evidence="7 9" id="KW-0472">Membrane</keyword>
<feature type="compositionally biased region" description="Low complexity" evidence="8">
    <location>
        <begin position="183"/>
        <end position="192"/>
    </location>
</feature>
<dbReference type="GO" id="GO:0005886">
    <property type="term" value="C:plasma membrane"/>
    <property type="evidence" value="ECO:0007669"/>
    <property type="project" value="UniProtKB-SubCell"/>
</dbReference>
<feature type="transmembrane region" description="Helical" evidence="9">
    <location>
        <begin position="347"/>
        <end position="365"/>
    </location>
</feature>
<evidence type="ECO:0000256" key="3">
    <source>
        <dbReference type="ARBA" id="ARBA00022448"/>
    </source>
</evidence>
<dbReference type="Pfam" id="PF01594">
    <property type="entry name" value="AI-2E_transport"/>
    <property type="match status" value="1"/>
</dbReference>